<evidence type="ECO:0000313" key="3">
    <source>
        <dbReference type="EMBL" id="TPH37413.1"/>
    </source>
</evidence>
<keyword evidence="2" id="KW-0472">Membrane</keyword>
<feature type="compositionally biased region" description="Low complexity" evidence="1">
    <location>
        <begin position="376"/>
        <end position="387"/>
    </location>
</feature>
<dbReference type="RefSeq" id="WP_140514352.1">
    <property type="nucleotide sequence ID" value="NZ_SZNG01000002.1"/>
</dbReference>
<dbReference type="Proteomes" id="UP000315512">
    <property type="component" value="Unassembled WGS sequence"/>
</dbReference>
<keyword evidence="2" id="KW-1133">Transmembrane helix</keyword>
<proteinExistence type="predicted"/>
<feature type="region of interest" description="Disordered" evidence="1">
    <location>
        <begin position="355"/>
        <end position="460"/>
    </location>
</feature>
<keyword evidence="2" id="KW-0812">Transmembrane</keyword>
<comment type="caution">
    <text evidence="3">The sequence shown here is derived from an EMBL/GenBank/DDBJ whole genome shotgun (WGS) entry which is preliminary data.</text>
</comment>
<sequence length="460" mass="48638">MTRIDRKTGELILSPKLTVDQLYAMANEPGWRPWMRLIAEHPHAWPELAEWWHTAQEQGFDTAGAAPLPPASMRGRRRVAIPSAPLPPEDEPGQEPVSAPAEQSPPDDSAEKALKDADDDFAALERIADLESDTADIPPIPEAESSGSAVTYSADPDDLKVRRVFPVGKALVAIVMTASLIAVSWMGLQIKNRRAAAMRQEVHETAISACDSAEATRKTVQSDLDRTTAKASRLLKDTSRGQVADPKTLDALNRLLDAKTSTIKGSCAPDAVTSDVDRTTAALRRTTKELKNRLTDLKTAAKAVTDSKLDKTVDAANALYKQTDGKVADDKTRASLLDAIKKRDADAIAKAVKEVNESKMAKEKADAEAKAKAEQEAAAAAAQQAQASQSQSVPQRQTPSYSGGSQSQSQGSSGSGSETVRRPSSGGSSSSTNTGGASPGWSVPAPSDEGTGLPGSDPGL</sequence>
<reference evidence="3" key="2">
    <citation type="submission" date="2019-04" db="EMBL/GenBank/DDBJ databases">
        <authorList>
            <person name="Kok C.R."/>
            <person name="Hutkins R."/>
        </authorList>
    </citation>
    <scope>NUCLEOTIDE SEQUENCE</scope>
    <source>
        <strain evidence="3">CR15</strain>
    </source>
</reference>
<feature type="compositionally biased region" description="Polar residues" evidence="1">
    <location>
        <begin position="388"/>
        <end position="401"/>
    </location>
</feature>
<feature type="region of interest" description="Disordered" evidence="1">
    <location>
        <begin position="82"/>
        <end position="112"/>
    </location>
</feature>
<dbReference type="EMBL" id="SZNG01000002">
    <property type="protein sequence ID" value="TPH37413.1"/>
    <property type="molecule type" value="Genomic_DNA"/>
</dbReference>
<evidence type="ECO:0000313" key="4">
    <source>
        <dbReference type="Proteomes" id="UP000315512"/>
    </source>
</evidence>
<feature type="transmembrane region" description="Helical" evidence="2">
    <location>
        <begin position="170"/>
        <end position="188"/>
    </location>
</feature>
<gene>
    <name evidence="3" type="ORF">FCO76_02215</name>
</gene>
<dbReference type="AlphaFoldDB" id="A0AA46Q8K1"/>
<evidence type="ECO:0000256" key="2">
    <source>
        <dbReference type="SAM" id="Phobius"/>
    </source>
</evidence>
<reference evidence="3" key="1">
    <citation type="journal article" date="2019" name="Appl. Environ. Microbiol.">
        <title>An in vitro enrichment strategy for formulating synergistic synbiotics.</title>
        <authorList>
            <person name="Kok C.R."/>
            <person name="Quintero D.F.G."/>
            <person name="Niyirora C."/>
            <person name="Rose D."/>
            <person name="Li A."/>
            <person name="Hutkins R."/>
        </authorList>
    </citation>
    <scope>NUCLEOTIDE SEQUENCE</scope>
    <source>
        <strain evidence="3">CR15</strain>
    </source>
</reference>
<name>A0AA46Q8K1_BIFLL</name>
<feature type="compositionally biased region" description="Basic and acidic residues" evidence="1">
    <location>
        <begin position="355"/>
        <end position="375"/>
    </location>
</feature>
<organism evidence="3 4">
    <name type="scientific">Bifidobacterium longum subsp. longum</name>
    <dbReference type="NCBI Taxonomy" id="1679"/>
    <lineage>
        <taxon>Bacteria</taxon>
        <taxon>Bacillati</taxon>
        <taxon>Actinomycetota</taxon>
        <taxon>Actinomycetes</taxon>
        <taxon>Bifidobacteriales</taxon>
        <taxon>Bifidobacteriaceae</taxon>
        <taxon>Bifidobacterium</taxon>
    </lineage>
</organism>
<feature type="compositionally biased region" description="Low complexity" evidence="1">
    <location>
        <begin position="402"/>
        <end position="440"/>
    </location>
</feature>
<accession>A0AA46Q8K1</accession>
<feature type="region of interest" description="Disordered" evidence="1">
    <location>
        <begin position="130"/>
        <end position="152"/>
    </location>
</feature>
<protein>
    <submittedName>
        <fullName evidence="3">Molecular chaperone</fullName>
    </submittedName>
</protein>
<evidence type="ECO:0000256" key="1">
    <source>
        <dbReference type="SAM" id="MobiDB-lite"/>
    </source>
</evidence>